<evidence type="ECO:0008006" key="3">
    <source>
        <dbReference type="Google" id="ProtNLM"/>
    </source>
</evidence>
<dbReference type="InterPro" id="IPR021695">
    <property type="entry name" value="Phage_KPP10_Orf10"/>
</dbReference>
<accession>A0A2K4ZGT3</accession>
<evidence type="ECO:0000313" key="1">
    <source>
        <dbReference type="EMBL" id="SOY29683.1"/>
    </source>
</evidence>
<dbReference type="RefSeq" id="WP_103239770.1">
    <property type="nucleotide sequence ID" value="NZ_JANJZD010000010.1"/>
</dbReference>
<dbReference type="EMBL" id="OFSM01000011">
    <property type="protein sequence ID" value="SOY29683.1"/>
    <property type="molecule type" value="Genomic_DNA"/>
</dbReference>
<name>A0A2K4ZGT3_9FIRM</name>
<organism evidence="1 2">
    <name type="scientific">Acetatifactor muris</name>
    <dbReference type="NCBI Taxonomy" id="879566"/>
    <lineage>
        <taxon>Bacteria</taxon>
        <taxon>Bacillati</taxon>
        <taxon>Bacillota</taxon>
        <taxon>Clostridia</taxon>
        <taxon>Lachnospirales</taxon>
        <taxon>Lachnospiraceae</taxon>
        <taxon>Acetatifactor</taxon>
    </lineage>
</organism>
<keyword evidence="2" id="KW-1185">Reference proteome</keyword>
<dbReference type="Proteomes" id="UP000236311">
    <property type="component" value="Unassembled WGS sequence"/>
</dbReference>
<proteinExistence type="predicted"/>
<dbReference type="OrthoDB" id="3035680at2"/>
<evidence type="ECO:0000313" key="2">
    <source>
        <dbReference type="Proteomes" id="UP000236311"/>
    </source>
</evidence>
<protein>
    <recommendedName>
        <fullName evidence="3">DUF3277 domain-containing protein</fullName>
    </recommendedName>
</protein>
<dbReference type="AlphaFoldDB" id="A0A2K4ZGT3"/>
<sequence>MRVTTYNPKEVTCALGNHIMSGFADDSFITVEPAGDGTSYVSGADGEIARSIDPSKIYTVKIALLQASRSNSFLEKKYRQDQKNGQGTFSVNIADILGAEKFVGAIAWVTKPASWVRGKTQQNREWEIVVAEGEFK</sequence>
<dbReference type="NCBIfam" id="NF047581">
    <property type="entry name" value="gp105_phage_fam"/>
    <property type="match status" value="1"/>
</dbReference>
<gene>
    <name evidence="1" type="ORF">AMURIS_02404</name>
</gene>
<reference evidence="1 2" key="1">
    <citation type="submission" date="2018-01" db="EMBL/GenBank/DDBJ databases">
        <authorList>
            <person name="Gaut B.S."/>
            <person name="Morton B.R."/>
            <person name="Clegg M.T."/>
            <person name="Duvall M.R."/>
        </authorList>
    </citation>
    <scope>NUCLEOTIDE SEQUENCE [LARGE SCALE GENOMIC DNA]</scope>
    <source>
        <strain evidence="1">GP69</strain>
    </source>
</reference>